<proteinExistence type="inferred from homology"/>
<dbReference type="InterPro" id="IPR006674">
    <property type="entry name" value="HD_domain"/>
</dbReference>
<dbReference type="GO" id="GO:0016740">
    <property type="term" value="F:transferase activity"/>
    <property type="evidence" value="ECO:0007669"/>
    <property type="project" value="UniProtKB-KW"/>
</dbReference>
<evidence type="ECO:0000256" key="9">
    <source>
        <dbReference type="ARBA" id="ARBA00022839"/>
    </source>
</evidence>
<dbReference type="Pfam" id="PF01966">
    <property type="entry name" value="HD"/>
    <property type="match status" value="1"/>
</dbReference>
<evidence type="ECO:0000256" key="2">
    <source>
        <dbReference type="ARBA" id="ARBA00005700"/>
    </source>
</evidence>
<protein>
    <recommendedName>
        <fullName evidence="3">CRISPR system single-strand-specific deoxyribonuclease Cas10/Csm1 (subtype III-A)</fullName>
    </recommendedName>
    <alternativeName>
        <fullName evidence="12">Cyclic oligoadenylate synthase</fullName>
    </alternativeName>
</protein>
<dbReference type="RefSeq" id="WP_109942023.1">
    <property type="nucleotide sequence ID" value="NZ_CP176366.1"/>
</dbReference>
<evidence type="ECO:0000313" key="15">
    <source>
        <dbReference type="Proteomes" id="UP000245934"/>
    </source>
</evidence>
<dbReference type="SUPFAM" id="SSF109604">
    <property type="entry name" value="HD-domain/PDEase-like"/>
    <property type="match status" value="1"/>
</dbReference>
<evidence type="ECO:0000256" key="8">
    <source>
        <dbReference type="ARBA" id="ARBA00022801"/>
    </source>
</evidence>
<dbReference type="Pfam" id="PF18211">
    <property type="entry name" value="Csm1_B"/>
    <property type="match status" value="1"/>
</dbReference>
<dbReference type="Pfam" id="PF22335">
    <property type="entry name" value="Cas10-Cmr2_palm2"/>
    <property type="match status" value="1"/>
</dbReference>
<comment type="cofactor">
    <cofactor evidence="1">
        <name>a divalent metal cation</name>
        <dbReference type="ChEBI" id="CHEBI:60240"/>
    </cofactor>
</comment>
<keyword evidence="9" id="KW-0269">Exonuclease</keyword>
<dbReference type="InterPro" id="IPR043128">
    <property type="entry name" value="Rev_trsase/Diguanyl_cyclase"/>
</dbReference>
<accession>A0A2V2MQP6</accession>
<evidence type="ECO:0000256" key="12">
    <source>
        <dbReference type="ARBA" id="ARBA00032922"/>
    </source>
</evidence>
<keyword evidence="4" id="KW-0808">Transferase</keyword>
<dbReference type="GO" id="GO:0051607">
    <property type="term" value="P:defense response to virus"/>
    <property type="evidence" value="ECO:0007669"/>
    <property type="project" value="UniProtKB-KW"/>
</dbReference>
<dbReference type="PANTHER" id="PTHR36528:SF1">
    <property type="entry name" value="CRISPR SYSTEM SINGLE-STRAND-SPECIFIC DEOXYRIBONUCLEASE CAS10_CSM1 (SUBTYPE III-A)"/>
    <property type="match status" value="1"/>
</dbReference>
<evidence type="ECO:0000256" key="7">
    <source>
        <dbReference type="ARBA" id="ARBA00022759"/>
    </source>
</evidence>
<dbReference type="InterPro" id="IPR000160">
    <property type="entry name" value="GGDEF_dom"/>
</dbReference>
<keyword evidence="11" id="KW-0051">Antiviral defense</keyword>
<dbReference type="Proteomes" id="UP000245934">
    <property type="component" value="Unassembled WGS sequence"/>
</dbReference>
<dbReference type="PROSITE" id="PS50887">
    <property type="entry name" value="GGDEF"/>
    <property type="match status" value="1"/>
</dbReference>
<evidence type="ECO:0000256" key="10">
    <source>
        <dbReference type="ARBA" id="ARBA00022840"/>
    </source>
</evidence>
<evidence type="ECO:0000256" key="11">
    <source>
        <dbReference type="ARBA" id="ARBA00023118"/>
    </source>
</evidence>
<sequence length="819" mass="92121">MESVARIVVMAALFHDIGKFMQRAKISPDSRYDKYDQNEIGYNGAHAKGSADFVARYLKDPVIEDLVLYHHNPSKSSHPDLATVVQKADHLSSAIDRKGREGTGNVLEEPLQSVFPRLLQPEGSSVENRYYPLNSVRIDKGAFPVKKQDLGRWNLVDDYKAMWKQFIGGIEQIPSPAPVSSVLSLLKLYTSSIPSAVYVNEPDIPLYDHAKTTAAIAHCLLEGEKEKPFLLVQGDLSGIQNFIFATVIPEQARKGTAKRLRGRSFWLSLFMDAVAEEIKAECNLFEPSVLWNTGGKFLLLVPNTKKNQEQISYVSRKVNELLLRKYGGLLSLALVIHPVGEDGILSFSQALDELAVLSSEKKKQKFLDCGLCFGAEDEVRPLSEFCDVCGHPHNQAQCPECLRFVDIGTKIARAKWMLKGEGHSISFSDLGLRTSYDLVSSLPADIKAQVITLNNTNLGDIQFKNRSGCGFMFLGNTVPLDQNDVLSFSEMAQFSNGVPRLGYIKADVDNLGKLIARGLPKDDRTISRIHTISNQLQFFFAGYLNQICDEFVVYPSLCSKCLEQVKEKKGREIVLFTEVDDTEKPVESTWYEVDKPCEACKKKAVNSCYITYSGGDDLLIIGPWDTAIRLSNRIYEEFRRFTCENPNITLSAGIAIVSHRLPVSRAVNIAEELLEEAKGYHSGIVSKNHVSLFDECLPWREGMGDRGLSSLIDITDQMIDAVNNKKISKGMVYSLLTLWNQTYGDIVDMSHKTRTDTRLSRKRYLPHLKYLMKRNIEDRHRQGVEELINPVFPWIKLPVYWTSLALRTDDKKKTGKIRG</sequence>
<feature type="domain" description="GGDEF" evidence="13">
    <location>
        <begin position="570"/>
        <end position="695"/>
    </location>
</feature>
<gene>
    <name evidence="14" type="primary">cas10</name>
    <name evidence="14" type="ORF">DLD82_15425</name>
</gene>
<evidence type="ECO:0000259" key="13">
    <source>
        <dbReference type="PROSITE" id="PS50887"/>
    </source>
</evidence>
<dbReference type="InterPro" id="IPR013408">
    <property type="entry name" value="Cas10/Csm1"/>
</dbReference>
<comment type="caution">
    <text evidence="14">The sequence shown here is derived from an EMBL/GenBank/DDBJ whole genome shotgun (WGS) entry which is preliminary data.</text>
</comment>
<dbReference type="GeneID" id="97610232"/>
<dbReference type="InterPro" id="IPR052117">
    <property type="entry name" value="Cas10/Csm1_subtype-III-A"/>
</dbReference>
<evidence type="ECO:0000256" key="6">
    <source>
        <dbReference type="ARBA" id="ARBA00022741"/>
    </source>
</evidence>
<dbReference type="GO" id="GO:0005524">
    <property type="term" value="F:ATP binding"/>
    <property type="evidence" value="ECO:0007669"/>
    <property type="project" value="UniProtKB-KW"/>
</dbReference>
<reference evidence="14 15" key="1">
    <citation type="submission" date="2018-05" db="EMBL/GenBank/DDBJ databases">
        <title>Draft genome of Methanospirillum stamsii Pt1.</title>
        <authorList>
            <person name="Dueholm M.S."/>
            <person name="Nielsen P.H."/>
            <person name="Bakmann L.F."/>
            <person name="Otzen D.E."/>
        </authorList>
    </citation>
    <scope>NUCLEOTIDE SEQUENCE [LARGE SCALE GENOMIC DNA]</scope>
    <source>
        <strain evidence="14 15">Pt1</strain>
    </source>
</reference>
<evidence type="ECO:0000256" key="4">
    <source>
        <dbReference type="ARBA" id="ARBA00022679"/>
    </source>
</evidence>
<dbReference type="OrthoDB" id="57429at2157"/>
<evidence type="ECO:0000256" key="3">
    <source>
        <dbReference type="ARBA" id="ARBA00014333"/>
    </source>
</evidence>
<dbReference type="PANTHER" id="PTHR36528">
    <property type="entry name" value="CRISPR SYSTEM SINGLE-STRAND-SPECIFIC DEOXYRIBONUCLEASE CAS10/CSM1 (SUBTYPE III-A)"/>
    <property type="match status" value="1"/>
</dbReference>
<keyword evidence="8" id="KW-0378">Hydrolase</keyword>
<dbReference type="InterPro" id="IPR041062">
    <property type="entry name" value="Csm1_B"/>
</dbReference>
<dbReference type="EMBL" id="QGMZ01000041">
    <property type="protein sequence ID" value="PWR70462.1"/>
    <property type="molecule type" value="Genomic_DNA"/>
</dbReference>
<keyword evidence="7" id="KW-0255">Endonuclease</keyword>
<dbReference type="NCBIfam" id="TIGR02578">
    <property type="entry name" value="cas_TM1811_Csm1"/>
    <property type="match status" value="1"/>
</dbReference>
<comment type="similarity">
    <text evidence="2">Belongs to the CRISPR-associated Cas10/Csm1 family.</text>
</comment>
<keyword evidence="6" id="KW-0547">Nucleotide-binding</keyword>
<dbReference type="GO" id="GO:0004527">
    <property type="term" value="F:exonuclease activity"/>
    <property type="evidence" value="ECO:0007669"/>
    <property type="project" value="UniProtKB-KW"/>
</dbReference>
<keyword evidence="15" id="KW-1185">Reference proteome</keyword>
<name>A0A2V2MQP6_9EURY</name>
<evidence type="ECO:0000256" key="1">
    <source>
        <dbReference type="ARBA" id="ARBA00001968"/>
    </source>
</evidence>
<dbReference type="Gene3D" id="1.10.3210.10">
    <property type="entry name" value="Hypothetical protein af1432"/>
    <property type="match status" value="1"/>
</dbReference>
<evidence type="ECO:0000313" key="14">
    <source>
        <dbReference type="EMBL" id="PWR70462.1"/>
    </source>
</evidence>
<dbReference type="InterPro" id="IPR054767">
    <property type="entry name" value="Cas10-Cmr2_palm2"/>
</dbReference>
<evidence type="ECO:0000256" key="5">
    <source>
        <dbReference type="ARBA" id="ARBA00022722"/>
    </source>
</evidence>
<organism evidence="14 15">
    <name type="scientific">Methanospirillum stamsii</name>
    <dbReference type="NCBI Taxonomy" id="1277351"/>
    <lineage>
        <taxon>Archaea</taxon>
        <taxon>Methanobacteriati</taxon>
        <taxon>Methanobacteriota</taxon>
        <taxon>Stenosarchaea group</taxon>
        <taxon>Methanomicrobia</taxon>
        <taxon>Methanomicrobiales</taxon>
        <taxon>Methanospirillaceae</taxon>
        <taxon>Methanospirillum</taxon>
    </lineage>
</organism>
<dbReference type="AlphaFoldDB" id="A0A2V2MQP6"/>
<keyword evidence="10" id="KW-0067">ATP-binding</keyword>
<keyword evidence="5" id="KW-0540">Nuclease</keyword>
<dbReference type="Gene3D" id="3.30.70.270">
    <property type="match status" value="1"/>
</dbReference>
<dbReference type="GO" id="GO:0004519">
    <property type="term" value="F:endonuclease activity"/>
    <property type="evidence" value="ECO:0007669"/>
    <property type="project" value="UniProtKB-KW"/>
</dbReference>